<keyword evidence="4" id="KW-0999">Mitochondrion inner membrane</keyword>
<dbReference type="GO" id="GO:0005743">
    <property type="term" value="C:mitochondrial inner membrane"/>
    <property type="evidence" value="ECO:0007669"/>
    <property type="project" value="UniProtKB-SubCell"/>
</dbReference>
<keyword evidence="9" id="KW-1135">Mitochondrion nucleoid</keyword>
<dbReference type="Pfam" id="PF12037">
    <property type="entry name" value="ATAD3_N"/>
    <property type="match status" value="1"/>
</dbReference>
<evidence type="ECO:0000256" key="9">
    <source>
        <dbReference type="ARBA" id="ARBA00023271"/>
    </source>
</evidence>
<dbReference type="GO" id="GO:0008270">
    <property type="term" value="F:zinc ion binding"/>
    <property type="evidence" value="ECO:0007669"/>
    <property type="project" value="TreeGrafter"/>
</dbReference>
<comment type="subcellular location">
    <subcellularLocation>
        <location evidence="1">Mitochondrion inner membrane</location>
    </subcellularLocation>
    <subcellularLocation>
        <location evidence="2">Mitochondrion matrix</location>
        <location evidence="2">Mitochondrion nucleoid</location>
    </subcellularLocation>
</comment>
<reference evidence="12 13" key="1">
    <citation type="submission" date="2017-12" db="EMBL/GenBank/DDBJ databases">
        <title>Sequencing, de novo assembly and annotation of complete genome of a new Thraustochytrid species, strain FCC1311.</title>
        <authorList>
            <person name="Sedici K."/>
            <person name="Godart F."/>
            <person name="Aiese Cigliano R."/>
            <person name="Sanseverino W."/>
            <person name="Barakat M."/>
            <person name="Ortet P."/>
            <person name="Marechal E."/>
            <person name="Cagnac O."/>
            <person name="Amato A."/>
        </authorList>
    </citation>
    <scope>NUCLEOTIDE SEQUENCE [LARGE SCALE GENOMIC DNA]</scope>
</reference>
<evidence type="ECO:0000256" key="1">
    <source>
        <dbReference type="ARBA" id="ARBA00004273"/>
    </source>
</evidence>
<dbReference type="SUPFAM" id="SSF52540">
    <property type="entry name" value="P-loop containing nucleoside triphosphate hydrolases"/>
    <property type="match status" value="1"/>
</dbReference>
<accession>A0A2R5GVL5</accession>
<organism evidence="12 13">
    <name type="scientific">Hondaea fermentalgiana</name>
    <dbReference type="NCBI Taxonomy" id="2315210"/>
    <lineage>
        <taxon>Eukaryota</taxon>
        <taxon>Sar</taxon>
        <taxon>Stramenopiles</taxon>
        <taxon>Bigyra</taxon>
        <taxon>Labyrinthulomycetes</taxon>
        <taxon>Thraustochytrida</taxon>
        <taxon>Thraustochytriidae</taxon>
        <taxon>Hondaea</taxon>
    </lineage>
</organism>
<evidence type="ECO:0000256" key="6">
    <source>
        <dbReference type="ARBA" id="ARBA00023054"/>
    </source>
</evidence>
<dbReference type="GO" id="GO:0005524">
    <property type="term" value="F:ATP binding"/>
    <property type="evidence" value="ECO:0007669"/>
    <property type="project" value="UniProtKB-KW"/>
</dbReference>
<dbReference type="PANTHER" id="PTHR23075:SF0">
    <property type="entry name" value="ATPASE FAMILY AAA DOMAIN-CONTAINING PROTEIN 3"/>
    <property type="match status" value="1"/>
</dbReference>
<sequence length="598" mass="66321">MWPFGKKAEDETPGTANPASAGEDAAKKAAAAVMGAASDAESAAGSIFKDEAKDEAAKPEPGAMRGFDPTALERAAKAARELQDLKFAPEAINIAKLKEERRGKQADAEAESMKARQKAFEVEQSRVQEQERRQTLQQDHKLKQEQAYYQDQLARKRHQDELNAQRAMKEQQLKREEEFQLRVEGMKRQTAEYEAKLRKDTERARVEAEMAGKADQERKNWDLHMQRSQMQAKEMRTTVLESVRESGRIIGDGVNGFLHDREKLGTTVGLFTMLAVGIYGARVGTGVLGRYVEARMGKPPLVRETSRRSPLETIRSPISSIRRLAGGSGNALDGVVVEPKLQDRLSTLAVTTRNTKNNGAPYRHAMLHGPPGTGKTLFAKKLAQASGMDYAILTGGDIAPLGREAVTEMHKLFDWANTSRRGVVVFIDEADAFLRKRTESNLSEDARNALNAFLYRTGTESKNFMVVYATNEPEQLDWAINDRTDELVPFTLPGPAERETMLKMYFDKLIVNNTKSASTGMFGGPKQITVDGVDDAQLTAIAQKLNGFSGREISKLVIGWQAAAYGTSDAVLNKALVDRVLDNSLEQHMTKMKWEGRD</sequence>
<evidence type="ECO:0000256" key="8">
    <source>
        <dbReference type="ARBA" id="ARBA00023136"/>
    </source>
</evidence>
<keyword evidence="5" id="KW-0067">ATP-binding</keyword>
<feature type="region of interest" description="Disordered" evidence="10">
    <location>
        <begin position="1"/>
        <end position="71"/>
    </location>
</feature>
<dbReference type="OrthoDB" id="199596at2759"/>
<evidence type="ECO:0000256" key="3">
    <source>
        <dbReference type="ARBA" id="ARBA00022741"/>
    </source>
</evidence>
<feature type="compositionally biased region" description="Basic and acidic residues" evidence="10">
    <location>
        <begin position="48"/>
        <end position="58"/>
    </location>
</feature>
<dbReference type="FunFam" id="3.40.50.300:FF:001717">
    <property type="entry name" value="ATPase family AAA domain-containing protein"/>
    <property type="match status" value="1"/>
</dbReference>
<keyword evidence="6" id="KW-0175">Coiled coil</keyword>
<comment type="caution">
    <text evidence="12">The sequence shown here is derived from an EMBL/GenBank/DDBJ whole genome shotgun (WGS) entry which is preliminary data.</text>
</comment>
<dbReference type="Proteomes" id="UP000241890">
    <property type="component" value="Unassembled WGS sequence"/>
</dbReference>
<feature type="region of interest" description="Disordered" evidence="10">
    <location>
        <begin position="98"/>
        <end position="140"/>
    </location>
</feature>
<evidence type="ECO:0000313" key="12">
    <source>
        <dbReference type="EMBL" id="GBG34886.1"/>
    </source>
</evidence>
<dbReference type="GO" id="GO:0016887">
    <property type="term" value="F:ATP hydrolysis activity"/>
    <property type="evidence" value="ECO:0007669"/>
    <property type="project" value="InterPro"/>
</dbReference>
<proteinExistence type="predicted"/>
<dbReference type="InterPro" id="IPR003593">
    <property type="entry name" value="AAA+_ATPase"/>
</dbReference>
<dbReference type="AlphaFoldDB" id="A0A2R5GVL5"/>
<feature type="compositionally biased region" description="Low complexity" evidence="10">
    <location>
        <begin position="19"/>
        <end position="46"/>
    </location>
</feature>
<keyword evidence="13" id="KW-1185">Reference proteome</keyword>
<keyword evidence="7" id="KW-0496">Mitochondrion</keyword>
<evidence type="ECO:0000256" key="2">
    <source>
        <dbReference type="ARBA" id="ARBA00004436"/>
    </source>
</evidence>
<dbReference type="FunCoup" id="A0A2R5GVL5">
    <property type="interactions" value="57"/>
</dbReference>
<dbReference type="EMBL" id="BEYU01000227">
    <property type="protein sequence ID" value="GBG34886.1"/>
    <property type="molecule type" value="Genomic_DNA"/>
</dbReference>
<dbReference type="GO" id="GO:0007005">
    <property type="term" value="P:mitochondrion organization"/>
    <property type="evidence" value="ECO:0007669"/>
    <property type="project" value="TreeGrafter"/>
</dbReference>
<dbReference type="SMART" id="SM00382">
    <property type="entry name" value="AAA"/>
    <property type="match status" value="1"/>
</dbReference>
<dbReference type="InParanoid" id="A0A2R5GVL5"/>
<dbReference type="PANTHER" id="PTHR23075">
    <property type="entry name" value="PUTATIVE ATP-ASE"/>
    <property type="match status" value="1"/>
</dbReference>
<feature type="compositionally biased region" description="Basic and acidic residues" evidence="10">
    <location>
        <begin position="1"/>
        <end position="10"/>
    </location>
</feature>
<keyword evidence="8" id="KW-0472">Membrane</keyword>
<keyword evidence="3" id="KW-0547">Nucleotide-binding</keyword>
<evidence type="ECO:0000256" key="4">
    <source>
        <dbReference type="ARBA" id="ARBA00022792"/>
    </source>
</evidence>
<evidence type="ECO:0000256" key="5">
    <source>
        <dbReference type="ARBA" id="ARBA00022840"/>
    </source>
</evidence>
<dbReference type="Pfam" id="PF00004">
    <property type="entry name" value="AAA"/>
    <property type="match status" value="1"/>
</dbReference>
<dbReference type="InterPro" id="IPR003959">
    <property type="entry name" value="ATPase_AAA_core"/>
</dbReference>
<gene>
    <name evidence="12" type="ORF">FCC1311_111092</name>
</gene>
<dbReference type="InterPro" id="IPR021911">
    <property type="entry name" value="ATAD3_N"/>
</dbReference>
<evidence type="ECO:0000256" key="10">
    <source>
        <dbReference type="SAM" id="MobiDB-lite"/>
    </source>
</evidence>
<dbReference type="GO" id="GO:0042645">
    <property type="term" value="C:mitochondrial nucleoid"/>
    <property type="evidence" value="ECO:0007669"/>
    <property type="project" value="UniProtKB-SubCell"/>
</dbReference>
<protein>
    <submittedName>
        <fullName evidence="12">ATPase family AAA domain-containing protein 3</fullName>
    </submittedName>
</protein>
<name>A0A2R5GVL5_9STRA</name>
<dbReference type="InterPro" id="IPR027417">
    <property type="entry name" value="P-loop_NTPase"/>
</dbReference>
<evidence type="ECO:0000313" key="13">
    <source>
        <dbReference type="Proteomes" id="UP000241890"/>
    </source>
</evidence>
<dbReference type="Gene3D" id="3.40.50.300">
    <property type="entry name" value="P-loop containing nucleotide triphosphate hydrolases"/>
    <property type="match status" value="1"/>
</dbReference>
<feature type="domain" description="AAA+ ATPase" evidence="11">
    <location>
        <begin position="361"/>
        <end position="494"/>
    </location>
</feature>
<evidence type="ECO:0000259" key="11">
    <source>
        <dbReference type="SMART" id="SM00382"/>
    </source>
</evidence>
<evidence type="ECO:0000256" key="7">
    <source>
        <dbReference type="ARBA" id="ARBA00023128"/>
    </source>
</evidence>